<organism evidence="1 2">
    <name type="scientific">Strongyloides papillosus</name>
    <name type="common">Intestinal threadworm</name>
    <dbReference type="NCBI Taxonomy" id="174720"/>
    <lineage>
        <taxon>Eukaryota</taxon>
        <taxon>Metazoa</taxon>
        <taxon>Ecdysozoa</taxon>
        <taxon>Nematoda</taxon>
        <taxon>Chromadorea</taxon>
        <taxon>Rhabditida</taxon>
        <taxon>Tylenchina</taxon>
        <taxon>Panagrolaimomorpha</taxon>
        <taxon>Strongyloidoidea</taxon>
        <taxon>Strongyloididae</taxon>
        <taxon>Strongyloides</taxon>
    </lineage>
</organism>
<proteinExistence type="predicted"/>
<dbReference type="Proteomes" id="UP000046392">
    <property type="component" value="Unplaced"/>
</dbReference>
<name>A0A0N5CIY6_STREA</name>
<accession>A0A0N5CIY6</accession>
<reference evidence="2" key="1">
    <citation type="submission" date="2017-02" db="UniProtKB">
        <authorList>
            <consortium name="WormBaseParasite"/>
        </authorList>
    </citation>
    <scope>IDENTIFICATION</scope>
</reference>
<evidence type="ECO:0000313" key="2">
    <source>
        <dbReference type="WBParaSite" id="SPAL_0001779200.1"/>
    </source>
</evidence>
<keyword evidence="1" id="KW-1185">Reference proteome</keyword>
<evidence type="ECO:0000313" key="1">
    <source>
        <dbReference type="Proteomes" id="UP000046392"/>
    </source>
</evidence>
<dbReference type="AlphaFoldDB" id="A0A0N5CIY6"/>
<dbReference type="WBParaSite" id="SPAL_0001779200.1">
    <property type="protein sequence ID" value="SPAL_0001779200.1"/>
    <property type="gene ID" value="SPAL_0001779200"/>
</dbReference>
<protein>
    <submittedName>
        <fullName evidence="2">CUB domain-containing protein</fullName>
    </submittedName>
</protein>
<sequence>LTCRYPNKRNTLIVISDNSRARLEKNFIARNTAYLGVQFHLGGSIRRLYKPCK</sequence>